<comment type="caution">
    <text evidence="1">The sequence shown here is derived from an EMBL/GenBank/DDBJ whole genome shotgun (WGS) entry which is preliminary data.</text>
</comment>
<protein>
    <submittedName>
        <fullName evidence="1">Uncharacterized protein</fullName>
    </submittedName>
</protein>
<organism evidence="1 2">
    <name type="scientific">Candidatus Zymogenus saltonus</name>
    <dbReference type="NCBI Taxonomy" id="2844893"/>
    <lineage>
        <taxon>Bacteria</taxon>
        <taxon>Deltaproteobacteria</taxon>
        <taxon>Candidatus Zymogenia</taxon>
        <taxon>Candidatus Zymogeniales</taxon>
        <taxon>Candidatus Zymogenaceae</taxon>
        <taxon>Candidatus Zymogenus</taxon>
    </lineage>
</organism>
<gene>
    <name evidence="1" type="ORF">JW984_00805</name>
</gene>
<evidence type="ECO:0000313" key="2">
    <source>
        <dbReference type="Proteomes" id="UP000809273"/>
    </source>
</evidence>
<name>A0A9D8KBB0_9DELT</name>
<evidence type="ECO:0000313" key="1">
    <source>
        <dbReference type="EMBL" id="MBN1571718.1"/>
    </source>
</evidence>
<proteinExistence type="predicted"/>
<dbReference type="Proteomes" id="UP000809273">
    <property type="component" value="Unassembled WGS sequence"/>
</dbReference>
<reference evidence="1" key="2">
    <citation type="submission" date="2021-01" db="EMBL/GenBank/DDBJ databases">
        <authorList>
            <person name="Hahn C.R."/>
            <person name="Youssef N.H."/>
            <person name="Elshahed M."/>
        </authorList>
    </citation>
    <scope>NUCLEOTIDE SEQUENCE</scope>
    <source>
        <strain evidence="1">Zod_Metabat.24</strain>
    </source>
</reference>
<reference evidence="1" key="1">
    <citation type="journal article" date="2021" name="Environ. Microbiol.">
        <title>Genomic characterization of three novel Desulfobacterota classes expand the metabolic and phylogenetic diversity of the phylum.</title>
        <authorList>
            <person name="Murphy C.L."/>
            <person name="Biggerstaff J."/>
            <person name="Eichhorn A."/>
            <person name="Ewing E."/>
            <person name="Shahan R."/>
            <person name="Soriano D."/>
            <person name="Stewart S."/>
            <person name="VanMol K."/>
            <person name="Walker R."/>
            <person name="Walters P."/>
            <person name="Elshahed M.S."/>
            <person name="Youssef N.H."/>
        </authorList>
    </citation>
    <scope>NUCLEOTIDE SEQUENCE</scope>
    <source>
        <strain evidence="1">Zod_Metabat.24</strain>
    </source>
</reference>
<sequence length="300" mass="34862">MTLQDKINRLKNLMYVRPQRPAVDFLELDFGGAVDELIYKKRGGLFLNLYSSEELLDLFCEMEINDKISECGFSNIKMKISGENSFDHRLRLYSEWDGKDVLLMELVVKEGIFEPKKTFIEDFSFRNVRMLMIEWLSLQNPNAKFEKNRPRLPGQKFPGLGILMDLERVLVCICERLGYEGVVDVPEYFHGALMYSPKFFFYDPEMEGKLRAMMRDLKDIPLATASTAVLLNCVINEVTGEYVDWSPGEQILPISREIEDYFKSDGYRDLVLRAEMENSFAVDNGKLEMELESEVNKFLI</sequence>
<dbReference type="EMBL" id="JAFGIX010000003">
    <property type="protein sequence ID" value="MBN1571718.1"/>
    <property type="molecule type" value="Genomic_DNA"/>
</dbReference>
<dbReference type="AlphaFoldDB" id="A0A9D8KBB0"/>
<accession>A0A9D8KBB0</accession>